<protein>
    <recommendedName>
        <fullName evidence="5">Zn(2)-C6 fungal-type domain-containing protein</fullName>
    </recommendedName>
</protein>
<dbReference type="SUPFAM" id="SSF57701">
    <property type="entry name" value="Zn2/Cys6 DNA-binding domain"/>
    <property type="match status" value="1"/>
</dbReference>
<evidence type="ECO:0000313" key="7">
    <source>
        <dbReference type="Proteomes" id="UP000191342"/>
    </source>
</evidence>
<dbReference type="GO" id="GO:0008270">
    <property type="term" value="F:zinc ion binding"/>
    <property type="evidence" value="ECO:0007669"/>
    <property type="project" value="InterPro"/>
</dbReference>
<dbReference type="AlphaFoldDB" id="A0A1V6T4I9"/>
<name>A0A1V6T4I9_9EURO</name>
<gene>
    <name evidence="6" type="ORF">PENFLA_c015G06380</name>
</gene>
<dbReference type="InterPro" id="IPR021858">
    <property type="entry name" value="Fun_TF"/>
</dbReference>
<feature type="domain" description="Zn(2)-C6 fungal-type" evidence="5">
    <location>
        <begin position="23"/>
        <end position="52"/>
    </location>
</feature>
<organism evidence="6 7">
    <name type="scientific">Penicillium flavigenum</name>
    <dbReference type="NCBI Taxonomy" id="254877"/>
    <lineage>
        <taxon>Eukaryota</taxon>
        <taxon>Fungi</taxon>
        <taxon>Dikarya</taxon>
        <taxon>Ascomycota</taxon>
        <taxon>Pezizomycotina</taxon>
        <taxon>Eurotiomycetes</taxon>
        <taxon>Eurotiomycetidae</taxon>
        <taxon>Eurotiales</taxon>
        <taxon>Aspergillaceae</taxon>
        <taxon>Penicillium</taxon>
    </lineage>
</organism>
<dbReference type="EMBL" id="MLQL01000015">
    <property type="protein sequence ID" value="OQE20830.1"/>
    <property type="molecule type" value="Genomic_DNA"/>
</dbReference>
<dbReference type="PANTHER" id="PTHR38111">
    <property type="entry name" value="ZN(2)-C6 FUNGAL-TYPE DOMAIN-CONTAINING PROTEIN-RELATED"/>
    <property type="match status" value="1"/>
</dbReference>
<keyword evidence="2" id="KW-0238">DNA-binding</keyword>
<dbReference type="GO" id="GO:0000981">
    <property type="term" value="F:DNA-binding transcription factor activity, RNA polymerase II-specific"/>
    <property type="evidence" value="ECO:0007669"/>
    <property type="project" value="InterPro"/>
</dbReference>
<dbReference type="InterPro" id="IPR001138">
    <property type="entry name" value="Zn2Cys6_DnaBD"/>
</dbReference>
<evidence type="ECO:0000256" key="3">
    <source>
        <dbReference type="ARBA" id="ARBA00023163"/>
    </source>
</evidence>
<dbReference type="Pfam" id="PF00172">
    <property type="entry name" value="Zn_clus"/>
    <property type="match status" value="1"/>
</dbReference>
<dbReference type="Proteomes" id="UP000191342">
    <property type="component" value="Unassembled WGS sequence"/>
</dbReference>
<proteinExistence type="predicted"/>
<dbReference type="Gene3D" id="4.10.240.10">
    <property type="entry name" value="Zn(2)-C6 fungal-type DNA-binding domain"/>
    <property type="match status" value="1"/>
</dbReference>
<evidence type="ECO:0000259" key="5">
    <source>
        <dbReference type="PROSITE" id="PS50048"/>
    </source>
</evidence>
<sequence>MSSSTTLQGRMVGPLDKRRRVTRCVGCAKRRIKCEGGIPCAHCIRQNTVCVAQQQSGQGMTMFVNKTQQNDFGGGCRSSAQKGMDIANSRSSEAHPLQSVGRDKDTRLLDYFVAFIQQNMFTVSFSSIVPDLLPLISASPILYHAVIAVGALDANRCTGGRALQGEKSPYVDAMTSYHKSMGILRSSLGNSNVMQREDILWATFFLGLFELLSDDSGEGWVKHMLYGTSKMLQLTGPSDCMSSPRRIFYDLFRVLEASRALLYNEETILSQQCWLQLQKALSSNATRWEPMEEIITLMIETSAFSLRAGTIIRMLPEAERFTDPSVALIGFEGLNVQQTIYDWHTKTLLQLVQDGPNEYSNLALLYYHALLIFVSGNYDYFPYWDNTPAPVLSSAEITEHLTTILYLSGEVLRHTKIPGVMLFFPVTVAGSRARTIDQKSQILDLLDQVFSRGFVVANRIRNNLLERWAKREETMHLATSNQFPRRVSERT</sequence>
<dbReference type="InterPro" id="IPR036864">
    <property type="entry name" value="Zn2-C6_fun-type_DNA-bd_sf"/>
</dbReference>
<evidence type="ECO:0000256" key="1">
    <source>
        <dbReference type="ARBA" id="ARBA00023015"/>
    </source>
</evidence>
<comment type="caution">
    <text evidence="6">The sequence shown here is derived from an EMBL/GenBank/DDBJ whole genome shotgun (WGS) entry which is preliminary data.</text>
</comment>
<dbReference type="PANTHER" id="PTHR38111:SF2">
    <property type="entry name" value="FINGER DOMAIN PROTEIN, PUTATIVE (AFU_ORTHOLOGUE AFUA_1G01560)-RELATED"/>
    <property type="match status" value="1"/>
</dbReference>
<evidence type="ECO:0000313" key="6">
    <source>
        <dbReference type="EMBL" id="OQE20830.1"/>
    </source>
</evidence>
<keyword evidence="4" id="KW-0539">Nucleus</keyword>
<dbReference type="OrthoDB" id="194358at2759"/>
<dbReference type="SMART" id="SM00066">
    <property type="entry name" value="GAL4"/>
    <property type="match status" value="1"/>
</dbReference>
<dbReference type="PROSITE" id="PS50048">
    <property type="entry name" value="ZN2_CY6_FUNGAL_2"/>
    <property type="match status" value="1"/>
</dbReference>
<evidence type="ECO:0000256" key="4">
    <source>
        <dbReference type="ARBA" id="ARBA00023242"/>
    </source>
</evidence>
<accession>A0A1V6T4I9</accession>
<keyword evidence="7" id="KW-1185">Reference proteome</keyword>
<keyword evidence="1" id="KW-0805">Transcription regulation</keyword>
<dbReference type="GO" id="GO:0003677">
    <property type="term" value="F:DNA binding"/>
    <property type="evidence" value="ECO:0007669"/>
    <property type="project" value="UniProtKB-KW"/>
</dbReference>
<dbReference type="CDD" id="cd00067">
    <property type="entry name" value="GAL4"/>
    <property type="match status" value="1"/>
</dbReference>
<keyword evidence="3" id="KW-0804">Transcription</keyword>
<reference evidence="7" key="1">
    <citation type="journal article" date="2017" name="Nat. Microbiol.">
        <title>Global analysis of biosynthetic gene clusters reveals vast potential of secondary metabolite production in Penicillium species.</title>
        <authorList>
            <person name="Nielsen J.C."/>
            <person name="Grijseels S."/>
            <person name="Prigent S."/>
            <person name="Ji B."/>
            <person name="Dainat J."/>
            <person name="Nielsen K.F."/>
            <person name="Frisvad J.C."/>
            <person name="Workman M."/>
            <person name="Nielsen J."/>
        </authorList>
    </citation>
    <scope>NUCLEOTIDE SEQUENCE [LARGE SCALE GENOMIC DNA]</scope>
    <source>
        <strain evidence="7">IBT 14082</strain>
    </source>
</reference>
<dbReference type="Pfam" id="PF11951">
    <property type="entry name" value="Fungal_trans_2"/>
    <property type="match status" value="1"/>
</dbReference>
<dbReference type="InterPro" id="IPR053178">
    <property type="entry name" value="Osmoadaptation_assoc"/>
</dbReference>
<evidence type="ECO:0000256" key="2">
    <source>
        <dbReference type="ARBA" id="ARBA00023125"/>
    </source>
</evidence>